<feature type="transmembrane region" description="Helical" evidence="6">
    <location>
        <begin position="301"/>
        <end position="317"/>
    </location>
</feature>
<feature type="transmembrane region" description="Helical" evidence="6">
    <location>
        <begin position="227"/>
        <end position="245"/>
    </location>
</feature>
<evidence type="ECO:0000313" key="7">
    <source>
        <dbReference type="EMBL" id="OWT56240.1"/>
    </source>
</evidence>
<dbReference type="EMBL" id="NJIH01000011">
    <property type="protein sequence ID" value="OWT56240.1"/>
    <property type="molecule type" value="Genomic_DNA"/>
</dbReference>
<keyword evidence="4 6" id="KW-1133">Transmembrane helix</keyword>
<evidence type="ECO:0000256" key="6">
    <source>
        <dbReference type="SAM" id="Phobius"/>
    </source>
</evidence>
<dbReference type="InterPro" id="IPR001851">
    <property type="entry name" value="ABC_transp_permease"/>
</dbReference>
<dbReference type="GO" id="GO:0005886">
    <property type="term" value="C:plasma membrane"/>
    <property type="evidence" value="ECO:0007669"/>
    <property type="project" value="UniProtKB-SubCell"/>
</dbReference>
<evidence type="ECO:0000256" key="2">
    <source>
        <dbReference type="ARBA" id="ARBA00022475"/>
    </source>
</evidence>
<keyword evidence="5 6" id="KW-0472">Membrane</keyword>
<protein>
    <submittedName>
        <fullName evidence="7">Branched-chain amino acid ABC transporter permease</fullName>
    </submittedName>
</protein>
<sequence length="350" mass="37295">MSPADAAADARDVSVELGPLRRAARWTVWEYLFWLLPVAAYFAFGDSLLFLSQIAITALFALSLDLILGYAGIVSLGHAAFFGLGAYAAGLLAKYGMGAPLLGLVAAAALAGFAGFVSSFLLLRGNDLTRLMVTLGVSLMLFELANKLTDLTGGVDGLQGVVLRPLLGRYEFDLYGRTGYIYCVVVLFALFWLARRLVHAPLGLGLRGVRQNILRMPALGVPVHRRLVLIYTVGAVYAGVAGALLTQTNAFVSLDVLSFQRSAELLVMLVLGGAGSLYGALIGATVFMAAHDLLAGLNPQYWQFWLGLFLVLIVLFARDGIMGGLRRLQAAVRRASRGSGAGGPREADEP</sequence>
<evidence type="ECO:0000256" key="1">
    <source>
        <dbReference type="ARBA" id="ARBA00004651"/>
    </source>
</evidence>
<keyword evidence="3 6" id="KW-0812">Transmembrane</keyword>
<feature type="transmembrane region" description="Helical" evidence="6">
    <location>
        <begin position="67"/>
        <end position="89"/>
    </location>
</feature>
<feature type="transmembrane region" description="Helical" evidence="6">
    <location>
        <begin position="31"/>
        <end position="61"/>
    </location>
</feature>
<evidence type="ECO:0000256" key="3">
    <source>
        <dbReference type="ARBA" id="ARBA00022692"/>
    </source>
</evidence>
<feature type="transmembrane region" description="Helical" evidence="6">
    <location>
        <begin position="174"/>
        <end position="194"/>
    </location>
</feature>
<dbReference type="PANTHER" id="PTHR30482:SF17">
    <property type="entry name" value="ABC TRANSPORTER ATP-BINDING PROTEIN"/>
    <property type="match status" value="1"/>
</dbReference>
<feature type="transmembrane region" description="Helical" evidence="6">
    <location>
        <begin position="265"/>
        <end position="289"/>
    </location>
</feature>
<reference evidence="8" key="1">
    <citation type="submission" date="2017-06" db="EMBL/GenBank/DDBJ databases">
        <title>Herbaspirillum phytohormonus sp. nov., isolated from the root nodule of Robinia pseudoacacia in lead-zinc mine.</title>
        <authorList>
            <person name="Fan M."/>
            <person name="Lin Y."/>
        </authorList>
    </citation>
    <scope>NUCLEOTIDE SEQUENCE [LARGE SCALE GENOMIC DNA]</scope>
    <source>
        <strain evidence="8">SC-089</strain>
    </source>
</reference>
<gene>
    <name evidence="7" type="ORF">CEY11_19655</name>
</gene>
<accession>A0A225M818</accession>
<evidence type="ECO:0000256" key="4">
    <source>
        <dbReference type="ARBA" id="ARBA00022989"/>
    </source>
</evidence>
<comment type="caution">
    <text evidence="7">The sequence shown here is derived from an EMBL/GenBank/DDBJ whole genome shotgun (WGS) entry which is preliminary data.</text>
</comment>
<dbReference type="InterPro" id="IPR043428">
    <property type="entry name" value="LivM-like"/>
</dbReference>
<dbReference type="Proteomes" id="UP000214603">
    <property type="component" value="Unassembled WGS sequence"/>
</dbReference>
<organism evidence="7 8">
    <name type="scientific">Candidimonas nitroreducens</name>
    <dbReference type="NCBI Taxonomy" id="683354"/>
    <lineage>
        <taxon>Bacteria</taxon>
        <taxon>Pseudomonadati</taxon>
        <taxon>Pseudomonadota</taxon>
        <taxon>Betaproteobacteria</taxon>
        <taxon>Burkholderiales</taxon>
        <taxon>Alcaligenaceae</taxon>
        <taxon>Candidimonas</taxon>
    </lineage>
</organism>
<dbReference type="AlphaFoldDB" id="A0A225M818"/>
<keyword evidence="8" id="KW-1185">Reference proteome</keyword>
<evidence type="ECO:0000256" key="5">
    <source>
        <dbReference type="ARBA" id="ARBA00023136"/>
    </source>
</evidence>
<dbReference type="PANTHER" id="PTHR30482">
    <property type="entry name" value="HIGH-AFFINITY BRANCHED-CHAIN AMINO ACID TRANSPORT SYSTEM PERMEASE"/>
    <property type="match status" value="1"/>
</dbReference>
<keyword evidence="2" id="KW-1003">Cell membrane</keyword>
<dbReference type="Pfam" id="PF02653">
    <property type="entry name" value="BPD_transp_2"/>
    <property type="match status" value="1"/>
</dbReference>
<evidence type="ECO:0000313" key="8">
    <source>
        <dbReference type="Proteomes" id="UP000214603"/>
    </source>
</evidence>
<proteinExistence type="predicted"/>
<feature type="transmembrane region" description="Helical" evidence="6">
    <location>
        <begin position="101"/>
        <end position="122"/>
    </location>
</feature>
<name>A0A225M818_9BURK</name>
<dbReference type="CDD" id="cd06581">
    <property type="entry name" value="TM_PBP1_LivM_like"/>
    <property type="match status" value="1"/>
</dbReference>
<dbReference type="OrthoDB" id="9814461at2"/>
<comment type="subcellular location">
    <subcellularLocation>
        <location evidence="1">Cell membrane</location>
        <topology evidence="1">Multi-pass membrane protein</topology>
    </subcellularLocation>
</comment>
<dbReference type="GO" id="GO:0015658">
    <property type="term" value="F:branched-chain amino acid transmembrane transporter activity"/>
    <property type="evidence" value="ECO:0007669"/>
    <property type="project" value="InterPro"/>
</dbReference>